<comment type="caution">
    <text evidence="1">The sequence shown here is derived from an EMBL/GenBank/DDBJ whole genome shotgun (WGS) entry which is preliminary data.</text>
</comment>
<accession>A0A8X6GQ69</accession>
<evidence type="ECO:0000313" key="1">
    <source>
        <dbReference type="EMBL" id="GFR08253.1"/>
    </source>
</evidence>
<sequence length="85" mass="9709">MSPRDHQLSDYSAEGLLTLQELFCGAWYAFRYLILGQGNSRIKVTYGTGVSCSCGMFWSLGDFGKYKIRFRSPQNVFPHIKFIMA</sequence>
<organism evidence="1 2">
    <name type="scientific">Trichonephila clavata</name>
    <name type="common">Joro spider</name>
    <name type="synonym">Nephila clavata</name>
    <dbReference type="NCBI Taxonomy" id="2740835"/>
    <lineage>
        <taxon>Eukaryota</taxon>
        <taxon>Metazoa</taxon>
        <taxon>Ecdysozoa</taxon>
        <taxon>Arthropoda</taxon>
        <taxon>Chelicerata</taxon>
        <taxon>Arachnida</taxon>
        <taxon>Araneae</taxon>
        <taxon>Araneomorphae</taxon>
        <taxon>Entelegynae</taxon>
        <taxon>Araneoidea</taxon>
        <taxon>Nephilidae</taxon>
        <taxon>Trichonephila</taxon>
    </lineage>
</organism>
<evidence type="ECO:0000313" key="2">
    <source>
        <dbReference type="Proteomes" id="UP000887116"/>
    </source>
</evidence>
<protein>
    <submittedName>
        <fullName evidence="1">Uncharacterized protein</fullName>
    </submittedName>
</protein>
<proteinExistence type="predicted"/>
<dbReference type="Proteomes" id="UP000887116">
    <property type="component" value="Unassembled WGS sequence"/>
</dbReference>
<reference evidence="1" key="1">
    <citation type="submission" date="2020-07" db="EMBL/GenBank/DDBJ databases">
        <title>Multicomponent nature underlies the extraordinary mechanical properties of spider dragline silk.</title>
        <authorList>
            <person name="Kono N."/>
            <person name="Nakamura H."/>
            <person name="Mori M."/>
            <person name="Yoshida Y."/>
            <person name="Ohtoshi R."/>
            <person name="Malay A.D."/>
            <person name="Moran D.A.P."/>
            <person name="Tomita M."/>
            <person name="Numata K."/>
            <person name="Arakawa K."/>
        </authorList>
    </citation>
    <scope>NUCLEOTIDE SEQUENCE</scope>
</reference>
<gene>
    <name evidence="1" type="ORF">TNCT_559801</name>
</gene>
<keyword evidence="2" id="KW-1185">Reference proteome</keyword>
<dbReference type="AlphaFoldDB" id="A0A8X6GQ69"/>
<dbReference type="EMBL" id="BMAO01036145">
    <property type="protein sequence ID" value="GFR08253.1"/>
    <property type="molecule type" value="Genomic_DNA"/>
</dbReference>
<name>A0A8X6GQ69_TRICU</name>